<dbReference type="EMBL" id="JAGTXO010000001">
    <property type="protein sequence ID" value="KAG8470095.1"/>
    <property type="molecule type" value="Genomic_DNA"/>
</dbReference>
<evidence type="ECO:0000256" key="4">
    <source>
        <dbReference type="ARBA" id="ARBA00023254"/>
    </source>
</evidence>
<proteinExistence type="inferred from homology"/>
<organism evidence="8 9">
    <name type="scientific">Diacronema lutheri</name>
    <name type="common">Unicellular marine alga</name>
    <name type="synonym">Monochrysis lutheri</name>
    <dbReference type="NCBI Taxonomy" id="2081491"/>
    <lineage>
        <taxon>Eukaryota</taxon>
        <taxon>Haptista</taxon>
        <taxon>Haptophyta</taxon>
        <taxon>Pavlovophyceae</taxon>
        <taxon>Pavlovales</taxon>
        <taxon>Pavlovaceae</taxon>
        <taxon>Diacronema</taxon>
    </lineage>
</organism>
<dbReference type="InterPro" id="IPR027417">
    <property type="entry name" value="P-loop_NTPase"/>
</dbReference>
<protein>
    <recommendedName>
        <fullName evidence="7">AAA+ ATPase domain-containing protein</fullName>
    </recommendedName>
</protein>
<dbReference type="PANTHER" id="PTHR45991:SF1">
    <property type="entry name" value="PACHYTENE CHECKPOINT PROTEIN 2 HOMOLOG"/>
    <property type="match status" value="1"/>
</dbReference>
<evidence type="ECO:0000313" key="8">
    <source>
        <dbReference type="EMBL" id="KAG8470095.1"/>
    </source>
</evidence>
<evidence type="ECO:0000256" key="1">
    <source>
        <dbReference type="ARBA" id="ARBA00007271"/>
    </source>
</evidence>
<dbReference type="Gene3D" id="3.40.50.300">
    <property type="entry name" value="P-loop containing nucleotide triphosphate hydrolases"/>
    <property type="match status" value="1"/>
</dbReference>
<keyword evidence="9" id="KW-1185">Reference proteome</keyword>
<dbReference type="GO" id="GO:0007131">
    <property type="term" value="P:reciprocal meiotic recombination"/>
    <property type="evidence" value="ECO:0007669"/>
    <property type="project" value="TreeGrafter"/>
</dbReference>
<feature type="domain" description="AAA+ ATPase" evidence="7">
    <location>
        <begin position="171"/>
        <end position="323"/>
    </location>
</feature>
<gene>
    <name evidence="8" type="ORF">KFE25_008516</name>
</gene>
<sequence>MSGSAEIEWEIGLKPSSSAQRQQIAQRVVALAAVSPAGSLDLSADPVLAKAVHSARATVRGGAEPWSPAAAAAQRRERPGAARPAPGLTSPPRVYVHALYDEGATDEYTDGMGASDEESVAWTQTLLPALSLDGHWESLLFDISVKHKLLSYARSALAFASSGVDTHLVSCHRLLLLHGPPGTGKTSLCRALSHKLLARCADAFSAGQLIELNAHSLFSKWFSESGKLVGAVFAKVRELLDDPRSFVAVLVDEVESLAASRAAALNGSEPSDAVRVVNAVLTQLDSLKAYANVLVLATSNITAALDAAFADRADLSVFIGLPQMRARYMILASCVKELARAAVVSDVCEPGEFEPLVALVPAGGLDLSAIQRLTAQQGSATARARDAMDDEVPPAERERAAAAFRYSLMLLMLAQATDGWSGRSLRRLPLLAHAEAGGEGSLAYAPFLLAMHSAVLDRDADAANFEQRPPSCAGAQLPANARAERG</sequence>
<dbReference type="SMART" id="SM00382">
    <property type="entry name" value="AAA"/>
    <property type="match status" value="1"/>
</dbReference>
<feature type="region of interest" description="Disordered" evidence="6">
    <location>
        <begin position="465"/>
        <end position="486"/>
    </location>
</feature>
<keyword evidence="4" id="KW-0469">Meiosis</keyword>
<dbReference type="Pfam" id="PF23242">
    <property type="entry name" value="AAA_lid_TRIP13_C"/>
    <property type="match status" value="1"/>
</dbReference>
<evidence type="ECO:0000256" key="2">
    <source>
        <dbReference type="ARBA" id="ARBA00022741"/>
    </source>
</evidence>
<evidence type="ECO:0000256" key="3">
    <source>
        <dbReference type="ARBA" id="ARBA00022840"/>
    </source>
</evidence>
<dbReference type="GO" id="GO:0005694">
    <property type="term" value="C:chromosome"/>
    <property type="evidence" value="ECO:0007669"/>
    <property type="project" value="TreeGrafter"/>
</dbReference>
<name>A0A8J5Y2B3_DIALT</name>
<dbReference type="AlphaFoldDB" id="A0A8J5Y2B3"/>
<dbReference type="PANTHER" id="PTHR45991">
    <property type="entry name" value="PACHYTENE CHECKPOINT PROTEIN 2"/>
    <property type="match status" value="1"/>
</dbReference>
<evidence type="ECO:0000259" key="7">
    <source>
        <dbReference type="SMART" id="SM00382"/>
    </source>
</evidence>
<accession>A0A8J5Y2B3</accession>
<keyword evidence="3 5" id="KW-0067">ATP-binding</keyword>
<dbReference type="PRINTS" id="PR00300">
    <property type="entry name" value="CLPPROTEASEA"/>
</dbReference>
<dbReference type="InterPro" id="IPR003960">
    <property type="entry name" value="ATPase_AAA_CS"/>
</dbReference>
<dbReference type="InterPro" id="IPR058249">
    <property type="entry name" value="Pch2_C"/>
</dbReference>
<dbReference type="GO" id="GO:0005524">
    <property type="term" value="F:ATP binding"/>
    <property type="evidence" value="ECO:0007669"/>
    <property type="project" value="UniProtKB-KW"/>
</dbReference>
<dbReference type="InterPro" id="IPR003593">
    <property type="entry name" value="AAA+_ATPase"/>
</dbReference>
<dbReference type="Pfam" id="PF00004">
    <property type="entry name" value="AAA"/>
    <property type="match status" value="1"/>
</dbReference>
<dbReference type="InterPro" id="IPR001270">
    <property type="entry name" value="ClpA/B"/>
</dbReference>
<evidence type="ECO:0000256" key="6">
    <source>
        <dbReference type="SAM" id="MobiDB-lite"/>
    </source>
</evidence>
<dbReference type="OrthoDB" id="10042665at2759"/>
<dbReference type="PROSITE" id="PS00674">
    <property type="entry name" value="AAA"/>
    <property type="match status" value="1"/>
</dbReference>
<evidence type="ECO:0000256" key="5">
    <source>
        <dbReference type="RuleBase" id="RU003651"/>
    </source>
</evidence>
<feature type="compositionally biased region" description="Low complexity" evidence="6">
    <location>
        <begin position="61"/>
        <end position="73"/>
    </location>
</feature>
<comment type="caution">
    <text evidence="8">The sequence shown here is derived from an EMBL/GenBank/DDBJ whole genome shotgun (WGS) entry which is preliminary data.</text>
</comment>
<dbReference type="Proteomes" id="UP000751190">
    <property type="component" value="Unassembled WGS sequence"/>
</dbReference>
<dbReference type="InterPro" id="IPR044539">
    <property type="entry name" value="Pch2-like"/>
</dbReference>
<dbReference type="InterPro" id="IPR003959">
    <property type="entry name" value="ATPase_AAA_core"/>
</dbReference>
<dbReference type="SUPFAM" id="SSF52540">
    <property type="entry name" value="P-loop containing nucleoside triphosphate hydrolases"/>
    <property type="match status" value="1"/>
</dbReference>
<dbReference type="GO" id="GO:0016887">
    <property type="term" value="F:ATP hydrolysis activity"/>
    <property type="evidence" value="ECO:0007669"/>
    <property type="project" value="InterPro"/>
</dbReference>
<reference evidence="8" key="1">
    <citation type="submission" date="2021-05" db="EMBL/GenBank/DDBJ databases">
        <title>The genome of the haptophyte Pavlova lutheri (Diacronema luteri, Pavlovales) - a model for lipid biosynthesis in eukaryotic algae.</title>
        <authorList>
            <person name="Hulatt C.J."/>
            <person name="Posewitz M.C."/>
        </authorList>
    </citation>
    <scope>NUCLEOTIDE SEQUENCE</scope>
    <source>
        <strain evidence="8">NIVA-4/92</strain>
    </source>
</reference>
<dbReference type="GO" id="GO:0005634">
    <property type="term" value="C:nucleus"/>
    <property type="evidence" value="ECO:0007669"/>
    <property type="project" value="TreeGrafter"/>
</dbReference>
<evidence type="ECO:0000313" key="9">
    <source>
        <dbReference type="Proteomes" id="UP000751190"/>
    </source>
</evidence>
<keyword evidence="2 5" id="KW-0547">Nucleotide-binding</keyword>
<feature type="region of interest" description="Disordered" evidence="6">
    <location>
        <begin position="59"/>
        <end position="89"/>
    </location>
</feature>
<comment type="similarity">
    <text evidence="1">Belongs to the AAA ATPase family. PCH2 subfamily.</text>
</comment>
<dbReference type="GO" id="GO:0051598">
    <property type="term" value="P:meiotic recombination checkpoint signaling"/>
    <property type="evidence" value="ECO:0007669"/>
    <property type="project" value="TreeGrafter"/>
</dbReference>